<dbReference type="InterPro" id="IPR011009">
    <property type="entry name" value="Kinase-like_dom_sf"/>
</dbReference>
<dbReference type="SUPFAM" id="SSF56112">
    <property type="entry name" value="Protein kinase-like (PK-like)"/>
    <property type="match status" value="1"/>
</dbReference>
<evidence type="ECO:0000259" key="2">
    <source>
        <dbReference type="PROSITE" id="PS50011"/>
    </source>
</evidence>
<proteinExistence type="predicted"/>
<reference evidence="5" key="2">
    <citation type="submission" date="2020-04" db="EMBL/GenBank/DDBJ databases">
        <authorList>
            <consortium name="NCBI Genome Project"/>
        </authorList>
    </citation>
    <scope>NUCLEOTIDE SEQUENCE</scope>
    <source>
        <strain evidence="5">CBS 304.34</strain>
    </source>
</reference>
<dbReference type="GO" id="GO:0005524">
    <property type="term" value="F:ATP binding"/>
    <property type="evidence" value="ECO:0007669"/>
    <property type="project" value="InterPro"/>
</dbReference>
<reference evidence="5" key="3">
    <citation type="submission" date="2025-04" db="UniProtKB">
        <authorList>
            <consortium name="RefSeq"/>
        </authorList>
    </citation>
    <scope>IDENTIFICATION</scope>
    <source>
        <strain evidence="5">CBS 304.34</strain>
    </source>
</reference>
<evidence type="ECO:0000313" key="3">
    <source>
        <dbReference type="EMBL" id="KAF2807299.1"/>
    </source>
</evidence>
<evidence type="ECO:0000313" key="4">
    <source>
        <dbReference type="Proteomes" id="UP000504636"/>
    </source>
</evidence>
<dbReference type="RefSeq" id="XP_033574263.1">
    <property type="nucleotide sequence ID" value="XM_033720495.1"/>
</dbReference>
<feature type="region of interest" description="Disordered" evidence="1">
    <location>
        <begin position="151"/>
        <end position="205"/>
    </location>
</feature>
<dbReference type="GO" id="GO:0004672">
    <property type="term" value="F:protein kinase activity"/>
    <property type="evidence" value="ECO:0007669"/>
    <property type="project" value="InterPro"/>
</dbReference>
<keyword evidence="4" id="KW-1185">Reference proteome</keyword>
<sequence length="205" mass="23022">MSIKDRGASSECSLRSIVDRLRLEFEDHIPDDLDPGQVDICSLGRQLHTESLVQPVQDASKLTSIAVWKFVNEAGMFKPLSAKRSKTPNFELENAHSLNVDELVDPVYLRRSPNTDVKFGYHRDLKPENILISTGQVIFTDFELQMIEEPENARQRPDGQGLASHELGGRGTERVAARPDTLAPSLRLDTELDRRVADQEEGTRS</sequence>
<accession>A0A6A6YFB5</accession>
<dbReference type="InterPro" id="IPR000719">
    <property type="entry name" value="Prot_kinase_dom"/>
</dbReference>
<dbReference type="Proteomes" id="UP000504636">
    <property type="component" value="Unplaced"/>
</dbReference>
<dbReference type="EMBL" id="MU003705">
    <property type="protein sequence ID" value="KAF2807299.1"/>
    <property type="molecule type" value="Genomic_DNA"/>
</dbReference>
<dbReference type="GeneID" id="54461388"/>
<reference evidence="3 5" key="1">
    <citation type="journal article" date="2020" name="Stud. Mycol.">
        <title>101 Dothideomycetes genomes: a test case for predicting lifestyles and emergence of pathogens.</title>
        <authorList>
            <person name="Haridas S."/>
            <person name="Albert R."/>
            <person name="Binder M."/>
            <person name="Bloem J."/>
            <person name="Labutti K."/>
            <person name="Salamov A."/>
            <person name="Andreopoulos B."/>
            <person name="Baker S."/>
            <person name="Barry K."/>
            <person name="Bills G."/>
            <person name="Bluhm B."/>
            <person name="Cannon C."/>
            <person name="Castanera R."/>
            <person name="Culley D."/>
            <person name="Daum C."/>
            <person name="Ezra D."/>
            <person name="Gonzalez J."/>
            <person name="Henrissat B."/>
            <person name="Kuo A."/>
            <person name="Liang C."/>
            <person name="Lipzen A."/>
            <person name="Lutzoni F."/>
            <person name="Magnuson J."/>
            <person name="Mondo S."/>
            <person name="Nolan M."/>
            <person name="Ohm R."/>
            <person name="Pangilinan J."/>
            <person name="Park H.-J."/>
            <person name="Ramirez L."/>
            <person name="Alfaro M."/>
            <person name="Sun H."/>
            <person name="Tritt A."/>
            <person name="Yoshinaga Y."/>
            <person name="Zwiers L.-H."/>
            <person name="Turgeon B."/>
            <person name="Goodwin S."/>
            <person name="Spatafora J."/>
            <person name="Crous P."/>
            <person name="Grigoriev I."/>
        </authorList>
    </citation>
    <scope>NUCLEOTIDE SEQUENCE</scope>
    <source>
        <strain evidence="3 5">CBS 304.34</strain>
    </source>
</reference>
<feature type="domain" description="Protein kinase" evidence="2">
    <location>
        <begin position="1"/>
        <end position="205"/>
    </location>
</feature>
<dbReference type="OrthoDB" id="5986190at2759"/>
<name>A0A6A6YFB5_9PEZI</name>
<feature type="compositionally biased region" description="Basic and acidic residues" evidence="1">
    <location>
        <begin position="188"/>
        <end position="205"/>
    </location>
</feature>
<protein>
    <recommendedName>
        <fullName evidence="2">Protein kinase domain-containing protein</fullName>
    </recommendedName>
</protein>
<feature type="compositionally biased region" description="Basic and acidic residues" evidence="1">
    <location>
        <begin position="167"/>
        <end position="177"/>
    </location>
</feature>
<evidence type="ECO:0000313" key="5">
    <source>
        <dbReference type="RefSeq" id="XP_033574263.1"/>
    </source>
</evidence>
<evidence type="ECO:0000256" key="1">
    <source>
        <dbReference type="SAM" id="MobiDB-lite"/>
    </source>
</evidence>
<gene>
    <name evidence="3 5" type="ORF">BDZ99DRAFT_465208</name>
</gene>
<dbReference type="PROSITE" id="PS50011">
    <property type="entry name" value="PROTEIN_KINASE_DOM"/>
    <property type="match status" value="1"/>
</dbReference>
<dbReference type="Gene3D" id="1.10.510.10">
    <property type="entry name" value="Transferase(Phosphotransferase) domain 1"/>
    <property type="match status" value="1"/>
</dbReference>
<organism evidence="3">
    <name type="scientific">Mytilinidion resinicola</name>
    <dbReference type="NCBI Taxonomy" id="574789"/>
    <lineage>
        <taxon>Eukaryota</taxon>
        <taxon>Fungi</taxon>
        <taxon>Dikarya</taxon>
        <taxon>Ascomycota</taxon>
        <taxon>Pezizomycotina</taxon>
        <taxon>Dothideomycetes</taxon>
        <taxon>Pleosporomycetidae</taxon>
        <taxon>Mytilinidiales</taxon>
        <taxon>Mytilinidiaceae</taxon>
        <taxon>Mytilinidion</taxon>
    </lineage>
</organism>
<dbReference type="AlphaFoldDB" id="A0A6A6YFB5"/>